<dbReference type="PANTHER" id="PTHR23427:SF2">
    <property type="entry name" value="SURFEIT LOCUS PROTEIN 1"/>
    <property type="match status" value="1"/>
</dbReference>
<dbReference type="CDD" id="cd06662">
    <property type="entry name" value="SURF1"/>
    <property type="match status" value="1"/>
</dbReference>
<evidence type="ECO:0000256" key="2">
    <source>
        <dbReference type="ARBA" id="ARBA00022692"/>
    </source>
</evidence>
<proteinExistence type="predicted"/>
<evidence type="ECO:0000256" key="1">
    <source>
        <dbReference type="ARBA" id="ARBA00004370"/>
    </source>
</evidence>
<organism evidence="6">
    <name type="scientific">freshwater metagenome</name>
    <dbReference type="NCBI Taxonomy" id="449393"/>
    <lineage>
        <taxon>unclassified sequences</taxon>
        <taxon>metagenomes</taxon>
        <taxon>ecological metagenomes</taxon>
    </lineage>
</organism>
<name>A0A6J6I8M2_9ZZZZ</name>
<dbReference type="GO" id="GO:0016020">
    <property type="term" value="C:membrane"/>
    <property type="evidence" value="ECO:0007669"/>
    <property type="project" value="UniProtKB-SubCell"/>
</dbReference>
<evidence type="ECO:0000256" key="3">
    <source>
        <dbReference type="ARBA" id="ARBA00022989"/>
    </source>
</evidence>
<feature type="transmembrane region" description="Helical" evidence="5">
    <location>
        <begin position="208"/>
        <end position="228"/>
    </location>
</feature>
<evidence type="ECO:0000256" key="5">
    <source>
        <dbReference type="SAM" id="Phobius"/>
    </source>
</evidence>
<dbReference type="Pfam" id="PF02104">
    <property type="entry name" value="SURF1"/>
    <property type="match status" value="1"/>
</dbReference>
<keyword evidence="4 5" id="KW-0472">Membrane</keyword>
<dbReference type="PROSITE" id="PS50895">
    <property type="entry name" value="SURF1"/>
    <property type="match status" value="1"/>
</dbReference>
<dbReference type="PANTHER" id="PTHR23427">
    <property type="entry name" value="SURFEIT LOCUS PROTEIN"/>
    <property type="match status" value="1"/>
</dbReference>
<keyword evidence="3 5" id="KW-1133">Transmembrane helix</keyword>
<dbReference type="InterPro" id="IPR002994">
    <property type="entry name" value="Surf1/Shy1"/>
</dbReference>
<protein>
    <submittedName>
        <fullName evidence="6">Unannotated protein</fullName>
    </submittedName>
</protein>
<evidence type="ECO:0000256" key="4">
    <source>
        <dbReference type="ARBA" id="ARBA00023136"/>
    </source>
</evidence>
<dbReference type="AlphaFoldDB" id="A0A6J6I8M2"/>
<reference evidence="6" key="1">
    <citation type="submission" date="2020-05" db="EMBL/GenBank/DDBJ databases">
        <authorList>
            <person name="Chiriac C."/>
            <person name="Salcher M."/>
            <person name="Ghai R."/>
            <person name="Kavagutti S V."/>
        </authorList>
    </citation>
    <scope>NUCLEOTIDE SEQUENCE</scope>
</reference>
<dbReference type="EMBL" id="CAEZUX010000129">
    <property type="protein sequence ID" value="CAB4620205.1"/>
    <property type="molecule type" value="Genomic_DNA"/>
</dbReference>
<feature type="transmembrane region" description="Helical" evidence="5">
    <location>
        <begin position="12"/>
        <end position="31"/>
    </location>
</feature>
<sequence length="248" mass="27648">MRRLFSPRWMLIHLGVALLIVTMINLAFWQLHRLDEKKAFNERVTANTAKPVVDYTKAAPTTLSSEWSRAAFTGTYDTEHSVTIINRSQDGAAGYDIAIPFTNEDGTVILVNRGFVPLSMTAPKTTTEKLTIVGYIRATQKRGAVGAIDSTDPTNTEFHRFDLPLIAKATKTELLTSSYVQLIKEDPASTSQWPSAVAMPELDEGSHLSYAVQWFFFSATAFTAWVFVVRRKLREPLSDLVAQEQTSA</sequence>
<evidence type="ECO:0000313" key="6">
    <source>
        <dbReference type="EMBL" id="CAB4620205.1"/>
    </source>
</evidence>
<dbReference type="InterPro" id="IPR045214">
    <property type="entry name" value="Surf1/Surf4"/>
</dbReference>
<comment type="subcellular location">
    <subcellularLocation>
        <location evidence="1">Membrane</location>
    </subcellularLocation>
</comment>
<accession>A0A6J6I8M2</accession>
<keyword evidence="2 5" id="KW-0812">Transmembrane</keyword>
<gene>
    <name evidence="6" type="ORF">UFOPK1874_00992</name>
</gene>